<evidence type="ECO:0000313" key="2">
    <source>
        <dbReference type="EMBL" id="QFU82859.1"/>
    </source>
</evidence>
<protein>
    <submittedName>
        <fullName evidence="2">Uncharacterized protein</fullName>
    </submittedName>
</protein>
<dbReference type="OrthoDB" id="162714at2157"/>
<keyword evidence="1" id="KW-0812">Transmembrane</keyword>
<dbReference type="RefSeq" id="WP_152941255.1">
    <property type="nucleotide sequence ID" value="NZ_CP045488.1"/>
</dbReference>
<dbReference type="EMBL" id="CP045488">
    <property type="protein sequence ID" value="QFU82859.1"/>
    <property type="molecule type" value="Genomic_DNA"/>
</dbReference>
<proteinExistence type="predicted"/>
<dbReference type="Proteomes" id="UP000326170">
    <property type="component" value="Chromosome"/>
</dbReference>
<dbReference type="AlphaFoldDB" id="A0A5P9P3X9"/>
<gene>
    <name evidence="2" type="ORF">GCU68_10125</name>
</gene>
<dbReference type="KEGG" id="nas:GCU68_10125"/>
<evidence type="ECO:0000256" key="1">
    <source>
        <dbReference type="SAM" id="Phobius"/>
    </source>
</evidence>
<organism evidence="2 3">
    <name type="scientific">Natronorubrum aibiense</name>
    <dbReference type="NCBI Taxonomy" id="348826"/>
    <lineage>
        <taxon>Archaea</taxon>
        <taxon>Methanobacteriati</taxon>
        <taxon>Methanobacteriota</taxon>
        <taxon>Stenosarchaea group</taxon>
        <taxon>Halobacteria</taxon>
        <taxon>Halobacteriales</taxon>
        <taxon>Natrialbaceae</taxon>
        <taxon>Natronorubrum</taxon>
    </lineage>
</organism>
<sequence length="60" mass="6380">MDVTQIVLGVVLLVFGTLTLAGPATLVSGTMMYLLTGVTLFITGYALLIGLSQRRYSNQS</sequence>
<dbReference type="GeneID" id="42301403"/>
<reference evidence="2 3" key="1">
    <citation type="journal article" date="2007" name="Int. J. Syst. Evol. Microbiol.">
        <title>Natronorubrum sulfidifaciens sp. nov., an extremely haloalkaliphilic archaeon isolated from Aiding salt lake in Xin-Jiang, China.</title>
        <authorList>
            <person name="Cui H.L."/>
            <person name="Tohty D."/>
            <person name="Liu H.C."/>
            <person name="Liu S.J."/>
            <person name="Oren A."/>
            <person name="Zhou P.J."/>
        </authorList>
    </citation>
    <scope>NUCLEOTIDE SEQUENCE [LARGE SCALE GENOMIC DNA]</scope>
    <source>
        <strain evidence="2 3">7-3</strain>
    </source>
</reference>
<keyword evidence="3" id="KW-1185">Reference proteome</keyword>
<feature type="transmembrane region" description="Helical" evidence="1">
    <location>
        <begin position="31"/>
        <end position="51"/>
    </location>
</feature>
<accession>A0A5P9P3X9</accession>
<name>A0A5P9P3X9_9EURY</name>
<evidence type="ECO:0000313" key="3">
    <source>
        <dbReference type="Proteomes" id="UP000326170"/>
    </source>
</evidence>
<keyword evidence="1" id="KW-1133">Transmembrane helix</keyword>
<keyword evidence="1" id="KW-0472">Membrane</keyword>